<keyword evidence="6 11" id="KW-0862">Zinc</keyword>
<comment type="similarity">
    <text evidence="1">Belongs to the peptidase M10A family. Matrix metalloproteinases (MMPs) subfamily.</text>
</comment>
<feature type="binding site" evidence="12">
    <location>
        <position position="246"/>
    </location>
    <ligand>
        <name>Ca(2+)</name>
        <dbReference type="ChEBI" id="CHEBI:29108"/>
        <label>3</label>
    </ligand>
</feature>
<accession>A0AAV1RZ59</accession>
<keyword evidence="8" id="KW-0865">Zymogen</keyword>
<evidence type="ECO:0000256" key="5">
    <source>
        <dbReference type="ARBA" id="ARBA00022801"/>
    </source>
</evidence>
<feature type="active site" evidence="10">
    <location>
        <position position="269"/>
    </location>
</feature>
<evidence type="ECO:0000256" key="7">
    <source>
        <dbReference type="ARBA" id="ARBA00023049"/>
    </source>
</evidence>
<dbReference type="GO" id="GO:0030574">
    <property type="term" value="P:collagen catabolic process"/>
    <property type="evidence" value="ECO:0007669"/>
    <property type="project" value="TreeGrafter"/>
</dbReference>
<feature type="binding site" evidence="12">
    <location>
        <position position="226"/>
    </location>
    <ligand>
        <name>Ca(2+)</name>
        <dbReference type="ChEBI" id="CHEBI:29108"/>
        <label>3</label>
    </ligand>
</feature>
<dbReference type="AlphaFoldDB" id="A0AAV1RZ59"/>
<evidence type="ECO:0000256" key="12">
    <source>
        <dbReference type="PIRSR" id="PIRSR621190-2"/>
    </source>
</evidence>
<dbReference type="Pfam" id="PF01471">
    <property type="entry name" value="PG_binding_1"/>
    <property type="match status" value="1"/>
</dbReference>
<comment type="caution">
    <text evidence="17">The sequence shown here is derived from an EMBL/GenBank/DDBJ whole genome shotgun (WGS) entry which is preliminary data.</text>
</comment>
<evidence type="ECO:0000256" key="13">
    <source>
        <dbReference type="PIRSR" id="PIRSR621190-5"/>
    </source>
</evidence>
<feature type="binding site" evidence="12">
    <location>
        <position position="249"/>
    </location>
    <ligand>
        <name>Ca(2+)</name>
        <dbReference type="ChEBI" id="CHEBI:29108"/>
        <label>3</label>
    </ligand>
</feature>
<evidence type="ECO:0000256" key="1">
    <source>
        <dbReference type="ARBA" id="ARBA00009614"/>
    </source>
</evidence>
<dbReference type="PANTHER" id="PTHR10201">
    <property type="entry name" value="MATRIX METALLOPROTEINASE"/>
    <property type="match status" value="1"/>
</dbReference>
<dbReference type="PANTHER" id="PTHR10201:SF268">
    <property type="entry name" value="PEPTIDASE METALLOPEPTIDASE DOMAIN-CONTAINING PROTEIN"/>
    <property type="match status" value="1"/>
</dbReference>
<dbReference type="InterPro" id="IPR036365">
    <property type="entry name" value="PGBD-like_sf"/>
</dbReference>
<feature type="binding site" evidence="11">
    <location>
        <position position="278"/>
    </location>
    <ligand>
        <name>Zn(2+)</name>
        <dbReference type="ChEBI" id="CHEBI:29105"/>
        <label>2</label>
        <note>catalytic</note>
    </ligand>
</feature>
<dbReference type="CDD" id="cd04278">
    <property type="entry name" value="ZnMc_MMP"/>
    <property type="match status" value="1"/>
</dbReference>
<dbReference type="InterPro" id="IPR006026">
    <property type="entry name" value="Peptidase_Metallo"/>
</dbReference>
<keyword evidence="2" id="KW-0645">Protease</keyword>
<keyword evidence="12" id="KW-0106">Calcium</keyword>
<evidence type="ECO:0000256" key="9">
    <source>
        <dbReference type="ARBA" id="ARBA00023180"/>
    </source>
</evidence>
<sequence length="313" mass="34992">MATKVSHFYVSILLLVLVHSFIAQSRTLKSSNTLEFLQNLEGSQKGQNVKGLKELKHHLKKLGYYPKDLQHDTDLSDDFDELFESAIKTYQKNYRLKVTGSLDSDTIKEIMIPRCGVPDPINHDPSKRTGRTEHGNKSSKFHAVSHYSFFGGTPKWPASKFHLTYTFSSSVQVTIDMQELRSACSRAFQKWADVTQFTFQEVSEGSPADIVIGFQRGDHGDGDPFDGPGNILAHAFSPTDGRLHYDADEKWSTNPSTDESDLESVAVHEIGHLLGLGHSMDQNSIMFAEIPAGAIKRDLNQDDIDGIRTLYSN</sequence>
<feature type="binding site" evidence="12">
    <location>
        <position position="286"/>
    </location>
    <ligand>
        <name>Zn(2+)</name>
        <dbReference type="ChEBI" id="CHEBI:29105"/>
        <label>2</label>
        <note>catalytic</note>
    </ligand>
</feature>
<keyword evidence="18" id="KW-1185">Reference proteome</keyword>
<feature type="compositionally biased region" description="Basic and acidic residues" evidence="14">
    <location>
        <begin position="121"/>
        <end position="136"/>
    </location>
</feature>
<dbReference type="InterPro" id="IPR033739">
    <property type="entry name" value="M10A_MMP"/>
</dbReference>
<dbReference type="SMART" id="SM00235">
    <property type="entry name" value="ZnMc"/>
    <property type="match status" value="1"/>
</dbReference>
<feature type="binding site" evidence="11">
    <location>
        <position position="272"/>
    </location>
    <ligand>
        <name>Zn(2+)</name>
        <dbReference type="ChEBI" id="CHEBI:29105"/>
        <label>2</label>
        <note>catalytic</note>
    </ligand>
</feature>
<feature type="region of interest" description="Disordered" evidence="14">
    <location>
        <begin position="118"/>
        <end position="137"/>
    </location>
</feature>
<feature type="domain" description="Peptidase metallopeptidase" evidence="16">
    <location>
        <begin position="152"/>
        <end position="313"/>
    </location>
</feature>
<feature type="short sequence motif" description="Cysteine switch" evidence="13">
    <location>
        <begin position="113"/>
        <end position="144"/>
    </location>
</feature>
<dbReference type="Proteomes" id="UP001314170">
    <property type="component" value="Unassembled WGS sequence"/>
</dbReference>
<keyword evidence="4 15" id="KW-0732">Signal</keyword>
<dbReference type="Gene3D" id="3.40.390.10">
    <property type="entry name" value="Collagenase (Catalytic Domain)"/>
    <property type="match status" value="1"/>
</dbReference>
<feature type="binding site" evidence="12">
    <location>
        <position position="227"/>
    </location>
    <ligand>
        <name>Ca(2+)</name>
        <dbReference type="ChEBI" id="CHEBI:29108"/>
        <label>3</label>
    </ligand>
</feature>
<feature type="binding site" description="in inhibited form" evidence="12">
    <location>
        <position position="115"/>
    </location>
    <ligand>
        <name>Zn(2+)</name>
        <dbReference type="ChEBI" id="CHEBI:29105"/>
        <label>2</label>
        <note>catalytic</note>
    </ligand>
</feature>
<gene>
    <name evidence="17" type="ORF">DCAF_LOCUS15972</name>
</gene>
<evidence type="ECO:0000256" key="2">
    <source>
        <dbReference type="ARBA" id="ARBA00022670"/>
    </source>
</evidence>
<keyword evidence="5" id="KW-0378">Hydrolase</keyword>
<evidence type="ECO:0000256" key="3">
    <source>
        <dbReference type="ARBA" id="ARBA00022723"/>
    </source>
</evidence>
<dbReference type="FunFam" id="3.40.390.10:FF:000018">
    <property type="entry name" value="Metalloendoproteinase 1"/>
    <property type="match status" value="1"/>
</dbReference>
<dbReference type="InterPro" id="IPR024079">
    <property type="entry name" value="MetalloPept_cat_dom_sf"/>
</dbReference>
<feature type="binding site" evidence="11">
    <location>
        <position position="268"/>
    </location>
    <ligand>
        <name>Zn(2+)</name>
        <dbReference type="ChEBI" id="CHEBI:29105"/>
        <label>2</label>
        <note>catalytic</note>
    </ligand>
</feature>
<evidence type="ECO:0000313" key="17">
    <source>
        <dbReference type="EMBL" id="CAK7340883.1"/>
    </source>
</evidence>
<feature type="binding site" evidence="12">
    <location>
        <position position="249"/>
    </location>
    <ligand>
        <name>Ca(2+)</name>
        <dbReference type="ChEBI" id="CHEBI:29108"/>
        <label>1</label>
    </ligand>
</feature>
<dbReference type="GO" id="GO:0030198">
    <property type="term" value="P:extracellular matrix organization"/>
    <property type="evidence" value="ECO:0007669"/>
    <property type="project" value="TreeGrafter"/>
</dbReference>
<comment type="cofactor">
    <cofactor evidence="12">
        <name>Ca(2+)</name>
        <dbReference type="ChEBI" id="CHEBI:29108"/>
    </cofactor>
    <text evidence="12">Can bind about 5 Ca(2+) ions per subunit.</text>
</comment>
<protein>
    <recommendedName>
        <fullName evidence="16">Peptidase metallopeptidase domain-containing protein</fullName>
    </recommendedName>
</protein>
<evidence type="ECO:0000256" key="14">
    <source>
        <dbReference type="SAM" id="MobiDB-lite"/>
    </source>
</evidence>
<dbReference type="SUPFAM" id="SSF47090">
    <property type="entry name" value="PGBD-like"/>
    <property type="match status" value="1"/>
</dbReference>
<proteinExistence type="inferred from homology"/>
<reference evidence="17 18" key="1">
    <citation type="submission" date="2024-01" db="EMBL/GenBank/DDBJ databases">
        <authorList>
            <person name="Waweru B."/>
        </authorList>
    </citation>
    <scope>NUCLEOTIDE SEQUENCE [LARGE SCALE GENOMIC DNA]</scope>
</reference>
<dbReference type="InterPro" id="IPR021190">
    <property type="entry name" value="Pept_M10A"/>
</dbReference>
<dbReference type="GO" id="GO:0004222">
    <property type="term" value="F:metalloendopeptidase activity"/>
    <property type="evidence" value="ECO:0007669"/>
    <property type="project" value="InterPro"/>
</dbReference>
<dbReference type="GO" id="GO:0006508">
    <property type="term" value="P:proteolysis"/>
    <property type="evidence" value="ECO:0007669"/>
    <property type="project" value="UniProtKB-KW"/>
</dbReference>
<feature type="binding site" evidence="12">
    <location>
        <position position="221"/>
    </location>
    <ligand>
        <name>Zn(2+)</name>
        <dbReference type="ChEBI" id="CHEBI:29105"/>
        <label>1</label>
    </ligand>
</feature>
<evidence type="ECO:0000256" key="15">
    <source>
        <dbReference type="SAM" id="SignalP"/>
    </source>
</evidence>
<dbReference type="PRINTS" id="PR00138">
    <property type="entry name" value="MATRIXIN"/>
</dbReference>
<evidence type="ECO:0000259" key="16">
    <source>
        <dbReference type="SMART" id="SM00235"/>
    </source>
</evidence>
<name>A0AAV1RZ59_9ROSI</name>
<feature type="binding site" evidence="12">
    <location>
        <position position="209"/>
    </location>
    <ligand>
        <name>Ca(2+)</name>
        <dbReference type="ChEBI" id="CHEBI:29108"/>
        <label>2</label>
    </ligand>
</feature>
<keyword evidence="3 11" id="KW-0479">Metal-binding</keyword>
<evidence type="ECO:0000313" key="18">
    <source>
        <dbReference type="Proteomes" id="UP001314170"/>
    </source>
</evidence>
<organism evidence="17 18">
    <name type="scientific">Dovyalis caffra</name>
    <dbReference type="NCBI Taxonomy" id="77055"/>
    <lineage>
        <taxon>Eukaryota</taxon>
        <taxon>Viridiplantae</taxon>
        <taxon>Streptophyta</taxon>
        <taxon>Embryophyta</taxon>
        <taxon>Tracheophyta</taxon>
        <taxon>Spermatophyta</taxon>
        <taxon>Magnoliopsida</taxon>
        <taxon>eudicotyledons</taxon>
        <taxon>Gunneridae</taxon>
        <taxon>Pentapetalae</taxon>
        <taxon>rosids</taxon>
        <taxon>fabids</taxon>
        <taxon>Malpighiales</taxon>
        <taxon>Salicaceae</taxon>
        <taxon>Flacourtieae</taxon>
        <taxon>Dovyalis</taxon>
    </lineage>
</organism>
<dbReference type="InterPro" id="IPR002477">
    <property type="entry name" value="Peptidoglycan-bd-like"/>
</dbReference>
<feature type="signal peptide" evidence="15">
    <location>
        <begin position="1"/>
        <end position="23"/>
    </location>
</feature>
<evidence type="ECO:0000256" key="10">
    <source>
        <dbReference type="PIRSR" id="PIRSR001191-1"/>
    </source>
</evidence>
<keyword evidence="7" id="KW-0482">Metalloprotease</keyword>
<dbReference type="Pfam" id="PF00413">
    <property type="entry name" value="Peptidase_M10"/>
    <property type="match status" value="1"/>
</dbReference>
<dbReference type="SUPFAM" id="SSF55486">
    <property type="entry name" value="Metalloproteases ('zincins'), catalytic domain"/>
    <property type="match status" value="1"/>
</dbReference>
<evidence type="ECO:0000256" key="6">
    <source>
        <dbReference type="ARBA" id="ARBA00022833"/>
    </source>
</evidence>
<feature type="binding site" evidence="12">
    <location>
        <position position="219"/>
    </location>
    <ligand>
        <name>Zn(2+)</name>
        <dbReference type="ChEBI" id="CHEBI:29105"/>
        <label>1</label>
    </ligand>
</feature>
<evidence type="ECO:0000256" key="8">
    <source>
        <dbReference type="ARBA" id="ARBA00023145"/>
    </source>
</evidence>
<feature type="binding site" evidence="12">
    <location>
        <position position="244"/>
    </location>
    <ligand>
        <name>Zn(2+)</name>
        <dbReference type="ChEBI" id="CHEBI:29105"/>
        <label>1</label>
    </ligand>
</feature>
<keyword evidence="9" id="KW-0325">Glycoprotein</keyword>
<feature type="binding site" evidence="12">
    <location>
        <position position="234"/>
    </location>
    <ligand>
        <name>Zn(2+)</name>
        <dbReference type="ChEBI" id="CHEBI:29105"/>
        <label>1</label>
    </ligand>
</feature>
<dbReference type="GO" id="GO:0008270">
    <property type="term" value="F:zinc ion binding"/>
    <property type="evidence" value="ECO:0007669"/>
    <property type="project" value="InterPro"/>
</dbReference>
<evidence type="ECO:0000256" key="4">
    <source>
        <dbReference type="ARBA" id="ARBA00022729"/>
    </source>
</evidence>
<evidence type="ECO:0000256" key="11">
    <source>
        <dbReference type="PIRSR" id="PIRSR001191-2"/>
    </source>
</evidence>
<comment type="cofactor">
    <cofactor evidence="12">
        <name>Zn(2+)</name>
        <dbReference type="ChEBI" id="CHEBI:29105"/>
    </cofactor>
    <text evidence="12">Binds 2 Zn(2+) ions per subunit.</text>
</comment>
<dbReference type="EMBL" id="CAWUPB010001160">
    <property type="protein sequence ID" value="CAK7340883.1"/>
    <property type="molecule type" value="Genomic_DNA"/>
</dbReference>
<dbReference type="InterPro" id="IPR001818">
    <property type="entry name" value="Pept_M10_metallopeptidase"/>
</dbReference>
<feature type="chain" id="PRO_5043628873" description="Peptidase metallopeptidase domain-containing protein" evidence="15">
    <location>
        <begin position="24"/>
        <end position="313"/>
    </location>
</feature>
<dbReference type="PIRSF" id="PIRSF001191">
    <property type="entry name" value="Peptidase_M10A_matrix"/>
    <property type="match status" value="1"/>
</dbReference>
<dbReference type="GO" id="GO:0031012">
    <property type="term" value="C:extracellular matrix"/>
    <property type="evidence" value="ECO:0007669"/>
    <property type="project" value="InterPro"/>
</dbReference>